<name>A0A6M6E6B3_PRIMG</name>
<dbReference type="EMBL" id="CP045273">
    <property type="protein sequence ID" value="QJX80128.1"/>
    <property type="molecule type" value="Genomic_DNA"/>
</dbReference>
<proteinExistence type="predicted"/>
<dbReference type="AlphaFoldDB" id="A0A6M6E6B3"/>
<accession>A0A6M6E6B3</accession>
<evidence type="ECO:0000313" key="1">
    <source>
        <dbReference type="EMBL" id="QJX80128.1"/>
    </source>
</evidence>
<keyword evidence="1" id="KW-0614">Plasmid</keyword>
<gene>
    <name evidence="1" type="ORF">FDZ14_28950</name>
</gene>
<dbReference type="RefSeq" id="WP_171778109.1">
    <property type="nucleotide sequence ID" value="NZ_CP045273.1"/>
</dbReference>
<sequence length="95" mass="10963">MAVEKEMVNISIPKEFEPLLKDLFEKDNAAKNVQLLSSVMLFIAKQVTFERAAELSGYSLNDFINILNKLGINWMEYGEEEYLDDMEALRKIQGE</sequence>
<dbReference type="Pfam" id="PF03683">
    <property type="entry name" value="UPF0175"/>
    <property type="match status" value="1"/>
</dbReference>
<dbReference type="Proteomes" id="UP000501076">
    <property type="component" value="Plasmid pFDU301A"/>
</dbReference>
<organism evidence="1 2">
    <name type="scientific">Priestia megaterium</name>
    <name type="common">Bacillus megaterium</name>
    <dbReference type="NCBI Taxonomy" id="1404"/>
    <lineage>
        <taxon>Bacteria</taxon>
        <taxon>Bacillati</taxon>
        <taxon>Bacillota</taxon>
        <taxon>Bacilli</taxon>
        <taxon>Bacillales</taxon>
        <taxon>Bacillaceae</taxon>
        <taxon>Priestia</taxon>
    </lineage>
</organism>
<dbReference type="InterPro" id="IPR005368">
    <property type="entry name" value="UPF0175"/>
</dbReference>
<protein>
    <submittedName>
        <fullName evidence="1">UPF0175 family protein</fullName>
    </submittedName>
</protein>
<geneLocation type="plasmid" evidence="2">
    <name>pfdu301a</name>
</geneLocation>
<reference evidence="1 2" key="1">
    <citation type="submission" date="2019-10" db="EMBL/GenBank/DDBJ databases">
        <title>Complete genome sequences for adaption low water activity.</title>
        <authorList>
            <person name="Zhao L."/>
            <person name="Zhong J."/>
        </authorList>
    </citation>
    <scope>NUCLEOTIDE SEQUENCE [LARGE SCALE GENOMIC DNA]</scope>
    <source>
        <strain evidence="1 2">FDU301</strain>
        <plasmid evidence="2">pfdu301a</plasmid>
    </source>
</reference>
<evidence type="ECO:0000313" key="2">
    <source>
        <dbReference type="Proteomes" id="UP000501076"/>
    </source>
</evidence>